<accession>A0ABX6ENT4</accession>
<dbReference type="Proteomes" id="UP000422736">
    <property type="component" value="Chromosome 1"/>
</dbReference>
<dbReference type="Gene3D" id="3.60.15.10">
    <property type="entry name" value="Ribonuclease Z/Hydroxyacylglutathione hydrolase-like"/>
    <property type="match status" value="1"/>
</dbReference>
<reference evidence="3 4" key="2">
    <citation type="submission" date="2019-11" db="EMBL/GenBank/DDBJ databases">
        <authorList>
            <person name="Lu H."/>
        </authorList>
    </citation>
    <scope>NUCLEOTIDE SEQUENCE [LARGE SCALE GENOMIC DNA]</scope>
    <source>
        <strain evidence="3 4">FIM1</strain>
    </source>
</reference>
<keyword evidence="1" id="KW-0472">Membrane</keyword>
<protein>
    <submittedName>
        <fullName evidence="3">N-acyl-phosphatidylethanolamine-hydrolyzing phospholipase D</fullName>
    </submittedName>
</protein>
<feature type="domain" description="Metallo-beta-lactamase" evidence="2">
    <location>
        <begin position="192"/>
        <end position="403"/>
    </location>
</feature>
<dbReference type="PANTHER" id="PTHR15032:SF4">
    <property type="entry name" value="N-ACYL-PHOSPHATIDYLETHANOLAMINE-HYDROLYZING PHOSPHOLIPASE D"/>
    <property type="match status" value="1"/>
</dbReference>
<gene>
    <name evidence="3" type="primary">FMP30</name>
    <name evidence="3" type="ORF">FIM1_38</name>
</gene>
<dbReference type="InterPro" id="IPR036866">
    <property type="entry name" value="RibonucZ/Hydroxyglut_hydro"/>
</dbReference>
<name>A0ABX6ENT4_KLUMA</name>
<evidence type="ECO:0000256" key="1">
    <source>
        <dbReference type="SAM" id="Phobius"/>
    </source>
</evidence>
<keyword evidence="1" id="KW-0812">Transmembrane</keyword>
<keyword evidence="1" id="KW-1133">Transmembrane helix</keyword>
<dbReference type="Pfam" id="PF12706">
    <property type="entry name" value="Lactamase_B_2"/>
    <property type="match status" value="1"/>
</dbReference>
<keyword evidence="4" id="KW-1185">Reference proteome</keyword>
<dbReference type="InterPro" id="IPR001279">
    <property type="entry name" value="Metallo-B-lactamas"/>
</dbReference>
<dbReference type="SUPFAM" id="SSF56281">
    <property type="entry name" value="Metallo-hydrolase/oxidoreductase"/>
    <property type="match status" value="1"/>
</dbReference>
<reference evidence="3 4" key="1">
    <citation type="submission" date="2016-03" db="EMBL/GenBank/DDBJ databases">
        <title>How can Kluyveromyces marxianus grow so fast - potential evolutionary course in Saccharomyces Complex revealed by comparative genomics.</title>
        <authorList>
            <person name="Mo W."/>
            <person name="Lu W."/>
            <person name="Yang X."/>
            <person name="Qi J."/>
            <person name="Lv H."/>
        </authorList>
    </citation>
    <scope>NUCLEOTIDE SEQUENCE [LARGE SCALE GENOMIC DNA]</scope>
    <source>
        <strain evidence="3 4">FIM1</strain>
    </source>
</reference>
<proteinExistence type="predicted"/>
<organism evidence="3 4">
    <name type="scientific">Kluyveromyces marxianus</name>
    <name type="common">Yeast</name>
    <name type="synonym">Candida kefyr</name>
    <dbReference type="NCBI Taxonomy" id="4911"/>
    <lineage>
        <taxon>Eukaryota</taxon>
        <taxon>Fungi</taxon>
        <taxon>Dikarya</taxon>
        <taxon>Ascomycota</taxon>
        <taxon>Saccharomycotina</taxon>
        <taxon>Saccharomycetes</taxon>
        <taxon>Saccharomycetales</taxon>
        <taxon>Saccharomycetaceae</taxon>
        <taxon>Kluyveromyces</taxon>
    </lineage>
</organism>
<evidence type="ECO:0000313" key="3">
    <source>
        <dbReference type="EMBL" id="QGN13401.1"/>
    </source>
</evidence>
<dbReference type="PANTHER" id="PTHR15032">
    <property type="entry name" value="N-ACYL-PHOSPHATIDYLETHANOLAMINE-HYDROLYZING PHOSPHOLIPASE D"/>
    <property type="match status" value="1"/>
</dbReference>
<sequence length="448" mass="51983">MFRVITPKSLLKRHYTSKTTKQTRRIGLKTALALFVPYTGYAIYVFGKTNYEITKRETELEDPEDISFESTLFKYSPLQILGRFENPFNEYRIQTVYEFFFNRLIEVFQLNRGGLPRSKEKMDELMPIHKPFWLTNDDNVNIKAKDTTNTIEVELKPFSKDKAVVGKDDAIHLNFTWLGQSCSLILLDNLKILTDPLFSNHLINETIGPKRITVMPCEIEDMPTPDIILVSHNHPDHLDEKSLQFWGDNSPQKPLWIVPKGLAPYMLSNSVSNFIELSWWETCHVKLNNPKNRNIEETVYQISSVPAMHWSGRSVLDANRSLWCSFFVHKGSKPVLFHAGDTGFVQDLYKRMAHKYGEGVKLALLPCGQYCPEWHQRPRHINPQEVIKIMKDLNAQNTLGIHWGTFILSGEYFREPKEKLEMLAGFEEISDRCYCPELGQTIDFSEKK</sequence>
<evidence type="ECO:0000259" key="2">
    <source>
        <dbReference type="Pfam" id="PF12706"/>
    </source>
</evidence>
<dbReference type="PIRSF" id="PIRSF038896">
    <property type="entry name" value="NAPE-PLD"/>
    <property type="match status" value="1"/>
</dbReference>
<dbReference type="EMBL" id="CP015054">
    <property type="protein sequence ID" value="QGN13401.1"/>
    <property type="molecule type" value="Genomic_DNA"/>
</dbReference>
<dbReference type="InterPro" id="IPR024884">
    <property type="entry name" value="NAPE-PLD"/>
</dbReference>
<feature type="transmembrane region" description="Helical" evidence="1">
    <location>
        <begin position="26"/>
        <end position="47"/>
    </location>
</feature>
<evidence type="ECO:0000313" key="4">
    <source>
        <dbReference type="Proteomes" id="UP000422736"/>
    </source>
</evidence>